<proteinExistence type="predicted"/>
<comment type="caution">
    <text evidence="1">The sequence shown here is derived from an EMBL/GenBank/DDBJ whole genome shotgun (WGS) entry which is preliminary data.</text>
</comment>
<protein>
    <submittedName>
        <fullName evidence="1">Uncharacterized protein</fullName>
    </submittedName>
</protein>
<name>A0A9D4ASL1_9SAUR</name>
<dbReference type="AlphaFoldDB" id="A0A9D4ASL1"/>
<dbReference type="EMBL" id="JAHDVG010000487">
    <property type="protein sequence ID" value="KAH1167011.1"/>
    <property type="molecule type" value="Genomic_DNA"/>
</dbReference>
<sequence>MERERYNLKKKKKEGKKPVQFRSACKNTISFFFSAKWYVPTRCELKGSSHYPFLSLIYSKLEGNKVVADFIYSFPVHLVSLFTSKSALLEFIISAKNFGFCLLWYVYTHTQPASMHSGNIFLMC</sequence>
<organism evidence="1 2">
    <name type="scientific">Mauremys mutica</name>
    <name type="common">yellowpond turtle</name>
    <dbReference type="NCBI Taxonomy" id="74926"/>
    <lineage>
        <taxon>Eukaryota</taxon>
        <taxon>Metazoa</taxon>
        <taxon>Chordata</taxon>
        <taxon>Craniata</taxon>
        <taxon>Vertebrata</taxon>
        <taxon>Euteleostomi</taxon>
        <taxon>Archelosauria</taxon>
        <taxon>Testudinata</taxon>
        <taxon>Testudines</taxon>
        <taxon>Cryptodira</taxon>
        <taxon>Durocryptodira</taxon>
        <taxon>Testudinoidea</taxon>
        <taxon>Geoemydidae</taxon>
        <taxon>Geoemydinae</taxon>
        <taxon>Mauremys</taxon>
    </lineage>
</organism>
<evidence type="ECO:0000313" key="2">
    <source>
        <dbReference type="Proteomes" id="UP000827986"/>
    </source>
</evidence>
<evidence type="ECO:0000313" key="1">
    <source>
        <dbReference type="EMBL" id="KAH1167011.1"/>
    </source>
</evidence>
<gene>
    <name evidence="1" type="ORF">KIL84_016183</name>
</gene>
<accession>A0A9D4ASL1</accession>
<dbReference type="Proteomes" id="UP000827986">
    <property type="component" value="Unassembled WGS sequence"/>
</dbReference>
<keyword evidence="2" id="KW-1185">Reference proteome</keyword>
<reference evidence="1" key="1">
    <citation type="submission" date="2021-09" db="EMBL/GenBank/DDBJ databases">
        <title>The genome of Mauremys mutica provides insights into the evolution of semi-aquatic lifestyle.</title>
        <authorList>
            <person name="Gong S."/>
            <person name="Gao Y."/>
        </authorList>
    </citation>
    <scope>NUCLEOTIDE SEQUENCE</scope>
    <source>
        <strain evidence="1">MM-2020</strain>
        <tissue evidence="1">Muscle</tissue>
    </source>
</reference>